<protein>
    <submittedName>
        <fullName evidence="4">FecR domain-containing protein</fullName>
    </submittedName>
</protein>
<dbReference type="PANTHER" id="PTHR30273:SF2">
    <property type="entry name" value="PROTEIN FECR"/>
    <property type="match status" value="1"/>
</dbReference>
<evidence type="ECO:0000259" key="3">
    <source>
        <dbReference type="Pfam" id="PF16344"/>
    </source>
</evidence>
<dbReference type="Pfam" id="PF16344">
    <property type="entry name" value="FecR_C"/>
    <property type="match status" value="1"/>
</dbReference>
<name>A0ABT0PP45_9FLAO</name>
<feature type="domain" description="FecR protein" evidence="2">
    <location>
        <begin position="110"/>
        <end position="202"/>
    </location>
</feature>
<feature type="transmembrane region" description="Helical" evidence="1">
    <location>
        <begin position="85"/>
        <end position="103"/>
    </location>
</feature>
<dbReference type="Gene3D" id="2.60.120.1440">
    <property type="match status" value="1"/>
</dbReference>
<sequence length="319" mass="36473">MKPTNITDTEIWAYVSNTADKETKERIIAWKDSSSFDKQRFDDISKTYGKTGETTPEYPDLEVVKERFFAAIDSNTKEKPWLPKLWKYAAVAILFIGLSFLYLKPEKTITIATTYGEQKELELPDGTLIWLNSSSQLSYLKAKPRTLELTGEAFFEVTHDKSNPFTVTTSDGSSVQVLGTKFNVKSYSQTAYTETVLLEGSVAMSHKDVQDTILMVPKDRVRYQQLEQNLIKSTIENTNHIIAWRKGVFQFSDKTFNEIAMDLSLQRNIQIQIRNPILAESRFTGYFEASATAKDILETLQLTKTFKFNENTDGIWTVE</sequence>
<evidence type="ECO:0000256" key="1">
    <source>
        <dbReference type="SAM" id="Phobius"/>
    </source>
</evidence>
<proteinExistence type="predicted"/>
<keyword evidence="1" id="KW-1133">Transmembrane helix</keyword>
<reference evidence="4 5" key="1">
    <citation type="submission" date="2022-05" db="EMBL/GenBank/DDBJ databases">
        <authorList>
            <person name="Park J.-S."/>
        </authorList>
    </citation>
    <scope>NUCLEOTIDE SEQUENCE [LARGE SCALE GENOMIC DNA]</scope>
    <source>
        <strain evidence="4 5">2012CJ35-5</strain>
    </source>
</reference>
<dbReference type="InterPro" id="IPR032508">
    <property type="entry name" value="FecR_C"/>
</dbReference>
<comment type="caution">
    <text evidence="4">The sequence shown here is derived from an EMBL/GenBank/DDBJ whole genome shotgun (WGS) entry which is preliminary data.</text>
</comment>
<dbReference type="PIRSF" id="PIRSF018266">
    <property type="entry name" value="FecR"/>
    <property type="match status" value="1"/>
</dbReference>
<evidence type="ECO:0000259" key="2">
    <source>
        <dbReference type="Pfam" id="PF04773"/>
    </source>
</evidence>
<dbReference type="InterPro" id="IPR012373">
    <property type="entry name" value="Ferrdict_sens_TM"/>
</dbReference>
<keyword evidence="1" id="KW-0472">Membrane</keyword>
<dbReference type="InterPro" id="IPR006860">
    <property type="entry name" value="FecR"/>
</dbReference>
<keyword evidence="1" id="KW-0812">Transmembrane</keyword>
<evidence type="ECO:0000313" key="5">
    <source>
        <dbReference type="Proteomes" id="UP001203607"/>
    </source>
</evidence>
<dbReference type="PANTHER" id="PTHR30273">
    <property type="entry name" value="PERIPLASMIC SIGNAL SENSOR AND SIGMA FACTOR ACTIVATOR FECR-RELATED"/>
    <property type="match status" value="1"/>
</dbReference>
<dbReference type="RefSeq" id="WP_249656339.1">
    <property type="nucleotide sequence ID" value="NZ_JAMFMA010000001.1"/>
</dbReference>
<gene>
    <name evidence="4" type="ORF">M3P19_04030</name>
</gene>
<feature type="domain" description="Protein FecR C-terminal" evidence="3">
    <location>
        <begin position="249"/>
        <end position="313"/>
    </location>
</feature>
<evidence type="ECO:0000313" key="4">
    <source>
        <dbReference type="EMBL" id="MCL6273162.1"/>
    </source>
</evidence>
<dbReference type="EMBL" id="JAMFMA010000001">
    <property type="protein sequence ID" value="MCL6273162.1"/>
    <property type="molecule type" value="Genomic_DNA"/>
</dbReference>
<organism evidence="4 5">
    <name type="scientific">Flagellimonas spongiicola</name>
    <dbReference type="NCBI Taxonomy" id="2942208"/>
    <lineage>
        <taxon>Bacteria</taxon>
        <taxon>Pseudomonadati</taxon>
        <taxon>Bacteroidota</taxon>
        <taxon>Flavobacteriia</taxon>
        <taxon>Flavobacteriales</taxon>
        <taxon>Flavobacteriaceae</taxon>
        <taxon>Flagellimonas</taxon>
    </lineage>
</organism>
<keyword evidence="5" id="KW-1185">Reference proteome</keyword>
<dbReference type="Proteomes" id="UP001203607">
    <property type="component" value="Unassembled WGS sequence"/>
</dbReference>
<dbReference type="Gene3D" id="3.55.50.30">
    <property type="match status" value="1"/>
</dbReference>
<accession>A0ABT0PP45</accession>
<dbReference type="Pfam" id="PF04773">
    <property type="entry name" value="FecR"/>
    <property type="match status" value="1"/>
</dbReference>